<keyword evidence="13" id="KW-1185">Reference proteome</keyword>
<dbReference type="GO" id="GO:0016787">
    <property type="term" value="F:hydrolase activity"/>
    <property type="evidence" value="ECO:0007669"/>
    <property type="project" value="UniProtKB-KW"/>
</dbReference>
<evidence type="ECO:0000256" key="10">
    <source>
        <dbReference type="RuleBase" id="RU004481"/>
    </source>
</evidence>
<dbReference type="EMBL" id="CP092471">
    <property type="protein sequence ID" value="UVI39283.1"/>
    <property type="molecule type" value="Genomic_DNA"/>
</dbReference>
<feature type="domain" description="EngA-type G" evidence="11">
    <location>
        <begin position="3"/>
        <end position="167"/>
    </location>
</feature>
<feature type="binding site" evidence="8">
    <location>
        <begin position="249"/>
        <end position="253"/>
    </location>
    <ligand>
        <name>GTP</name>
        <dbReference type="ChEBI" id="CHEBI:37565"/>
        <label>2</label>
    </ligand>
</feature>
<dbReference type="InterPro" id="IPR027417">
    <property type="entry name" value="P-loop_NTPase"/>
</dbReference>
<dbReference type="InterPro" id="IPR006073">
    <property type="entry name" value="GTP-bd"/>
</dbReference>
<feature type="binding site" evidence="8">
    <location>
        <begin position="56"/>
        <end position="60"/>
    </location>
    <ligand>
        <name>GTP</name>
        <dbReference type="ChEBI" id="CHEBI:37565"/>
        <label>1</label>
    </ligand>
</feature>
<comment type="function">
    <text evidence="8 10">GTPase that plays an essential role in the late steps of ribosome biogenesis.</text>
</comment>
<dbReference type="HAMAP" id="MF_00195">
    <property type="entry name" value="GTPase_Der"/>
    <property type="match status" value="1"/>
</dbReference>
<dbReference type="NCBIfam" id="TIGR03594">
    <property type="entry name" value="GTPase_EngA"/>
    <property type="match status" value="1"/>
</dbReference>
<dbReference type="CDD" id="cd01894">
    <property type="entry name" value="EngA1"/>
    <property type="match status" value="1"/>
</dbReference>
<comment type="subunit">
    <text evidence="8">Associates with the 50S ribosomal subunit.</text>
</comment>
<dbReference type="Pfam" id="PF01926">
    <property type="entry name" value="MMR_HSR1"/>
    <property type="match status" value="2"/>
</dbReference>
<dbReference type="PROSITE" id="PS51712">
    <property type="entry name" value="G_ENGA"/>
    <property type="match status" value="2"/>
</dbReference>
<name>A0ABY5SXL2_9SPHN</name>
<evidence type="ECO:0000256" key="3">
    <source>
        <dbReference type="ARBA" id="ARBA00022517"/>
    </source>
</evidence>
<evidence type="ECO:0000256" key="9">
    <source>
        <dbReference type="PROSITE-ProRule" id="PRU01049"/>
    </source>
</evidence>
<feature type="binding site" evidence="8">
    <location>
        <begin position="119"/>
        <end position="122"/>
    </location>
    <ligand>
        <name>GTP</name>
        <dbReference type="ChEBI" id="CHEBI:37565"/>
        <label>1</label>
    </ligand>
</feature>
<evidence type="ECO:0000259" key="11">
    <source>
        <dbReference type="PROSITE" id="PS51712"/>
    </source>
</evidence>
<comment type="similarity">
    <text evidence="1 8 9 10">Belongs to the TRAFAC class TrmE-Era-EngA-EngB-Septin-like GTPase superfamily. EngA (Der) GTPase family.</text>
</comment>
<keyword evidence="6 8" id="KW-0342">GTP-binding</keyword>
<feature type="domain" description="EngA-type G" evidence="11">
    <location>
        <begin position="191"/>
        <end position="371"/>
    </location>
</feature>
<evidence type="ECO:0000256" key="4">
    <source>
        <dbReference type="ARBA" id="ARBA00022737"/>
    </source>
</evidence>
<dbReference type="Pfam" id="PF14714">
    <property type="entry name" value="KH_dom-like"/>
    <property type="match status" value="1"/>
</dbReference>
<dbReference type="Gene3D" id="3.30.300.20">
    <property type="match status" value="1"/>
</dbReference>
<dbReference type="InterPro" id="IPR015946">
    <property type="entry name" value="KH_dom-like_a/b"/>
</dbReference>
<dbReference type="PANTHER" id="PTHR43834:SF6">
    <property type="entry name" value="GTPASE DER"/>
    <property type="match status" value="1"/>
</dbReference>
<proteinExistence type="inferred from homology"/>
<dbReference type="SUPFAM" id="SSF52540">
    <property type="entry name" value="P-loop containing nucleoside triphosphate hydrolases"/>
    <property type="match status" value="2"/>
</dbReference>
<evidence type="ECO:0000256" key="8">
    <source>
        <dbReference type="HAMAP-Rule" id="MF_00195"/>
    </source>
</evidence>
<evidence type="ECO:0000313" key="13">
    <source>
        <dbReference type="Proteomes" id="UP001065265"/>
    </source>
</evidence>
<evidence type="ECO:0000256" key="5">
    <source>
        <dbReference type="ARBA" id="ARBA00022741"/>
    </source>
</evidence>
<dbReference type="RefSeq" id="WP_265558484.1">
    <property type="nucleotide sequence ID" value="NZ_CP092471.1"/>
</dbReference>
<evidence type="ECO:0000256" key="2">
    <source>
        <dbReference type="ARBA" id="ARBA00020953"/>
    </source>
</evidence>
<dbReference type="CDD" id="cd01895">
    <property type="entry name" value="EngA2"/>
    <property type="match status" value="1"/>
</dbReference>
<accession>A0ABY5SXL2</accession>
<dbReference type="PIRSF" id="PIRSF006485">
    <property type="entry name" value="GTP-binding_EngA"/>
    <property type="match status" value="1"/>
</dbReference>
<dbReference type="Gene3D" id="3.40.50.300">
    <property type="entry name" value="P-loop containing nucleotide triphosphate hydrolases"/>
    <property type="match status" value="2"/>
</dbReference>
<evidence type="ECO:0000256" key="7">
    <source>
        <dbReference type="ARBA" id="ARBA00032345"/>
    </source>
</evidence>
<gene>
    <name evidence="8 12" type="primary">der</name>
    <name evidence="12" type="ORF">L1F33_13810</name>
</gene>
<keyword evidence="5 8" id="KW-0547">Nucleotide-binding</keyword>
<evidence type="ECO:0000256" key="1">
    <source>
        <dbReference type="ARBA" id="ARBA00008279"/>
    </source>
</evidence>
<organism evidence="12 13">
    <name type="scientific">Qipengyuania spongiae</name>
    <dbReference type="NCBI Taxonomy" id="2909673"/>
    <lineage>
        <taxon>Bacteria</taxon>
        <taxon>Pseudomonadati</taxon>
        <taxon>Pseudomonadota</taxon>
        <taxon>Alphaproteobacteria</taxon>
        <taxon>Sphingomonadales</taxon>
        <taxon>Erythrobacteraceae</taxon>
        <taxon>Qipengyuania</taxon>
    </lineage>
</organism>
<protein>
    <recommendedName>
        <fullName evidence="2 8">GTPase Der</fullName>
    </recommendedName>
    <alternativeName>
        <fullName evidence="7 8">GTP-binding protein EngA</fullName>
    </alternativeName>
</protein>
<reference evidence="12" key="1">
    <citation type="submission" date="2022-02" db="EMBL/GenBank/DDBJ databases">
        <title>Qipengyuania spongiae sp. nov., isolated from marine sponge.</title>
        <authorList>
            <person name="Li Z."/>
            <person name="Zhang M."/>
        </authorList>
    </citation>
    <scope>NUCLEOTIDE SEQUENCE</scope>
    <source>
        <strain evidence="12">PHS-Z21</strain>
    </source>
</reference>
<dbReference type="Proteomes" id="UP001065265">
    <property type="component" value="Chromosome"/>
</dbReference>
<dbReference type="InterPro" id="IPR005225">
    <property type="entry name" value="Small_GTP-bd"/>
</dbReference>
<dbReference type="InterPro" id="IPR032859">
    <property type="entry name" value="KH_dom-like"/>
</dbReference>
<evidence type="ECO:0000313" key="12">
    <source>
        <dbReference type="EMBL" id="UVI39283.1"/>
    </source>
</evidence>
<keyword evidence="12" id="KW-0378">Hydrolase</keyword>
<evidence type="ECO:0000256" key="6">
    <source>
        <dbReference type="ARBA" id="ARBA00023134"/>
    </source>
</evidence>
<dbReference type="NCBIfam" id="TIGR00231">
    <property type="entry name" value="small_GTP"/>
    <property type="match status" value="2"/>
</dbReference>
<feature type="binding site" evidence="8">
    <location>
        <begin position="9"/>
        <end position="16"/>
    </location>
    <ligand>
        <name>GTP</name>
        <dbReference type="ChEBI" id="CHEBI:37565"/>
        <label>1</label>
    </ligand>
</feature>
<feature type="binding site" evidence="8">
    <location>
        <begin position="197"/>
        <end position="204"/>
    </location>
    <ligand>
        <name>GTP</name>
        <dbReference type="ChEBI" id="CHEBI:37565"/>
        <label>2</label>
    </ligand>
</feature>
<dbReference type="InterPro" id="IPR016484">
    <property type="entry name" value="GTPase_Der"/>
</dbReference>
<dbReference type="InterPro" id="IPR031166">
    <property type="entry name" value="G_ENGA"/>
</dbReference>
<feature type="binding site" evidence="8">
    <location>
        <begin position="314"/>
        <end position="317"/>
    </location>
    <ligand>
        <name>GTP</name>
        <dbReference type="ChEBI" id="CHEBI:37565"/>
        <label>2</label>
    </ligand>
</feature>
<dbReference type="PANTHER" id="PTHR43834">
    <property type="entry name" value="GTPASE DER"/>
    <property type="match status" value="1"/>
</dbReference>
<keyword evidence="4 10" id="KW-0677">Repeat</keyword>
<sequence length="473" mass="50797">MKPTVIIIGRPNVGKSTLFNRLVGKKLALVDDQPGVTRDRRIGDASIAGLEFTVVDTAGWEDEDPDTLPGRMRAQTEVSLEGADAAMFVVDARSGLTPLDEEIGRWLRGQSVPVVLVVNKAEGAAGESGVLESYSLGLGEPIPISAEHGEGVADLFQGLWPVIGEKAEGADAAATEQDADEDDEEGPLGPLKLAIVGRPNAGKSTLINRLLGENRLLTGPEAGITRDSIAIDWQWTAPGGETREIRLIDTAGMRKKAKVQDKLERLSVADARRAVDFAEVVVLLLDATKGLEHQDLKIADMVLQEGRALMVAINKWDVAENASSLFNGIRGALDEGLSQVRGLPLLAVSAKTGKGLDTLLKAAFEIRESWSKRVPTAALNRWFDDALDANPPPAPGGRRIKLRYITQAGTRPPRFVVFGTRLDDLPKSYERYLVNGIRAKLGFDAVPVRVVLKSPKNPYNANKGGGGNYSGGR</sequence>
<keyword evidence="3 8" id="KW-0690">Ribosome biogenesis</keyword>